<sequence length="37" mass="4428">MPAVRRQRKEDREFKVILQDIGNPRAVWTTSFPISER</sequence>
<proteinExistence type="predicted"/>
<dbReference type="AlphaFoldDB" id="A6J0J1"/>
<name>A6J0J1_RAT</name>
<gene>
    <name evidence="1" type="ORF">rCG_21142</name>
</gene>
<reference evidence="1 2" key="1">
    <citation type="submission" date="2005-07" db="EMBL/GenBank/DDBJ databases">
        <authorList>
            <person name="Mural R.J."/>
            <person name="Li P.W."/>
            <person name="Adams M.D."/>
            <person name="Amanatides P.G."/>
            <person name="Baden-Tillson H."/>
            <person name="Barnstead M."/>
            <person name="Chin S.H."/>
            <person name="Dew I."/>
            <person name="Evans C.A."/>
            <person name="Ferriera S."/>
            <person name="Flanigan M."/>
            <person name="Fosler C."/>
            <person name="Glodek A."/>
            <person name="Gu Z."/>
            <person name="Holt R.A."/>
            <person name="Jennings D."/>
            <person name="Kraft C.L."/>
            <person name="Lu F."/>
            <person name="Nguyen T."/>
            <person name="Nusskern D.R."/>
            <person name="Pfannkoch C.M."/>
            <person name="Sitter C."/>
            <person name="Sutton G.G."/>
            <person name="Venter J.C."/>
            <person name="Wang Z."/>
            <person name="Woodage T."/>
            <person name="Zheng X.H."/>
            <person name="Zhong F."/>
        </authorList>
    </citation>
    <scope>NUCLEOTIDE SEQUENCE [LARGE SCALE GENOMIC DNA]</scope>
    <source>
        <strain>BN</strain>
        <strain evidence="2">Sprague-Dawley</strain>
    </source>
</reference>
<organism evidence="1 2">
    <name type="scientific">Rattus norvegicus</name>
    <name type="common">Rat</name>
    <dbReference type="NCBI Taxonomy" id="10116"/>
    <lineage>
        <taxon>Eukaryota</taxon>
        <taxon>Metazoa</taxon>
        <taxon>Chordata</taxon>
        <taxon>Craniata</taxon>
        <taxon>Vertebrata</taxon>
        <taxon>Euteleostomi</taxon>
        <taxon>Mammalia</taxon>
        <taxon>Eutheria</taxon>
        <taxon>Euarchontoglires</taxon>
        <taxon>Glires</taxon>
        <taxon>Rodentia</taxon>
        <taxon>Myomorpha</taxon>
        <taxon>Muroidea</taxon>
        <taxon>Muridae</taxon>
        <taxon>Murinae</taxon>
        <taxon>Rattus</taxon>
    </lineage>
</organism>
<protein>
    <submittedName>
        <fullName evidence="1">RCG21142</fullName>
    </submittedName>
</protein>
<evidence type="ECO:0000313" key="2">
    <source>
        <dbReference type="Proteomes" id="UP000234681"/>
    </source>
</evidence>
<dbReference type="Proteomes" id="UP000234681">
    <property type="component" value="Chromosome 12"/>
</dbReference>
<dbReference type="EMBL" id="CH473973">
    <property type="protein sequence ID" value="EDM13430.1"/>
    <property type="molecule type" value="Genomic_DNA"/>
</dbReference>
<evidence type="ECO:0000313" key="1">
    <source>
        <dbReference type="EMBL" id="EDM13430.1"/>
    </source>
</evidence>
<accession>A6J0J1</accession>